<evidence type="ECO:0000313" key="4">
    <source>
        <dbReference type="Proteomes" id="UP000184543"/>
    </source>
</evidence>
<dbReference type="OrthoDB" id="9804264at2"/>
<dbReference type="InterPro" id="IPR000653">
    <property type="entry name" value="DegT/StrS_aminotransferase"/>
</dbReference>
<dbReference type="STRING" id="192903.SAMN04488513_1127"/>
<accession>A0A1M6N3D9</accession>
<evidence type="ECO:0000256" key="1">
    <source>
        <dbReference type="ARBA" id="ARBA00037999"/>
    </source>
</evidence>
<gene>
    <name evidence="3" type="ORF">SAMN04488513_1127</name>
</gene>
<dbReference type="PANTHER" id="PTHR30244">
    <property type="entry name" value="TRANSAMINASE"/>
    <property type="match status" value="1"/>
</dbReference>
<name>A0A1M6N3D9_9FLAO</name>
<keyword evidence="4" id="KW-1185">Reference proteome</keyword>
<dbReference type="AlphaFoldDB" id="A0A1M6N3D9"/>
<organism evidence="3 4">
    <name type="scientific">Pseudozobellia thermophila</name>
    <dbReference type="NCBI Taxonomy" id="192903"/>
    <lineage>
        <taxon>Bacteria</taxon>
        <taxon>Pseudomonadati</taxon>
        <taxon>Bacteroidota</taxon>
        <taxon>Flavobacteriia</taxon>
        <taxon>Flavobacteriales</taxon>
        <taxon>Flavobacteriaceae</taxon>
        <taxon>Pseudozobellia</taxon>
    </lineage>
</organism>
<keyword evidence="2" id="KW-0663">Pyridoxal phosphate</keyword>
<protein>
    <submittedName>
        <fullName evidence="3">dTDP-4-amino-4,6-dideoxygalactose transaminase</fullName>
    </submittedName>
</protein>
<dbReference type="Gene3D" id="3.90.1150.10">
    <property type="entry name" value="Aspartate Aminotransferase, domain 1"/>
    <property type="match status" value="1"/>
</dbReference>
<sequence>MPGFELFGDKERAHVQDVIDSGVLMRYGFDNMRKGHYKALELERVLAEKMQVRHAQLVSSGTAALTVALASAGIGAGDEVIMPTFTFVASFESILALGAVPILVDVDATLTLSPEAVERAVTGRTRAVMPVHMCGSMADLRALKSICDKHGLLLVEDACQAIGGTYEGKPLGSYGDLGCFSFDYVKTVTCGEGGAVVTNNDQYKLNADHYSDHGHDHVGSDRGAEGHPFLGYNFRISELHAAVGLAQIQRLDEFLSIQQKNYRILREALSELPDITFREVPKGGEESYAFLNFFLPDADKAKAVHTALGKAGIDGCFYWYDNNWHFYRKWEHLIGKKSLGKWPAEVLQGLPDYSRADFSMSDHWVGRNISCLIKLSWSGQDVRARAQKMVQVIREVLQTVS</sequence>
<proteinExistence type="inferred from homology"/>
<dbReference type="InterPro" id="IPR015422">
    <property type="entry name" value="PyrdxlP-dep_Trfase_small"/>
</dbReference>
<dbReference type="RefSeq" id="WP_072995394.1">
    <property type="nucleotide sequence ID" value="NZ_FQYU01000012.1"/>
</dbReference>
<dbReference type="Proteomes" id="UP000184543">
    <property type="component" value="Unassembled WGS sequence"/>
</dbReference>
<dbReference type="GO" id="GO:0030170">
    <property type="term" value="F:pyridoxal phosphate binding"/>
    <property type="evidence" value="ECO:0007669"/>
    <property type="project" value="TreeGrafter"/>
</dbReference>
<dbReference type="CDD" id="cd00616">
    <property type="entry name" value="AHBA_syn"/>
    <property type="match status" value="1"/>
</dbReference>
<dbReference type="InterPro" id="IPR015424">
    <property type="entry name" value="PyrdxlP-dep_Trfase"/>
</dbReference>
<dbReference type="InterPro" id="IPR015421">
    <property type="entry name" value="PyrdxlP-dep_Trfase_major"/>
</dbReference>
<dbReference type="GO" id="GO:0008483">
    <property type="term" value="F:transaminase activity"/>
    <property type="evidence" value="ECO:0007669"/>
    <property type="project" value="TreeGrafter"/>
</dbReference>
<evidence type="ECO:0000313" key="3">
    <source>
        <dbReference type="EMBL" id="SHJ90235.1"/>
    </source>
</evidence>
<comment type="similarity">
    <text evidence="1 2">Belongs to the DegT/DnrJ/EryC1 family.</text>
</comment>
<dbReference type="Pfam" id="PF01041">
    <property type="entry name" value="DegT_DnrJ_EryC1"/>
    <property type="match status" value="1"/>
</dbReference>
<dbReference type="GO" id="GO:0000271">
    <property type="term" value="P:polysaccharide biosynthetic process"/>
    <property type="evidence" value="ECO:0007669"/>
    <property type="project" value="TreeGrafter"/>
</dbReference>
<dbReference type="EMBL" id="FQYU01000012">
    <property type="protein sequence ID" value="SHJ90235.1"/>
    <property type="molecule type" value="Genomic_DNA"/>
</dbReference>
<dbReference type="Gene3D" id="3.40.640.10">
    <property type="entry name" value="Type I PLP-dependent aspartate aminotransferase-like (Major domain)"/>
    <property type="match status" value="1"/>
</dbReference>
<evidence type="ECO:0000256" key="2">
    <source>
        <dbReference type="RuleBase" id="RU004508"/>
    </source>
</evidence>
<dbReference type="PANTHER" id="PTHR30244:SF34">
    <property type="entry name" value="DTDP-4-AMINO-4,6-DIDEOXYGALACTOSE TRANSAMINASE"/>
    <property type="match status" value="1"/>
</dbReference>
<dbReference type="SUPFAM" id="SSF53383">
    <property type="entry name" value="PLP-dependent transferases"/>
    <property type="match status" value="1"/>
</dbReference>
<reference evidence="4" key="1">
    <citation type="submission" date="2016-11" db="EMBL/GenBank/DDBJ databases">
        <authorList>
            <person name="Varghese N."/>
            <person name="Submissions S."/>
        </authorList>
    </citation>
    <scope>NUCLEOTIDE SEQUENCE [LARGE SCALE GENOMIC DNA]</scope>
    <source>
        <strain evidence="4">DSM 19858</strain>
    </source>
</reference>